<dbReference type="PANTHER" id="PTHR11239:SF14">
    <property type="entry name" value="DNA-DIRECTED RNA POLYMERASE I SUBUNIT RPA12"/>
    <property type="match status" value="1"/>
</dbReference>
<keyword evidence="4 5" id="KW-0804">Transcription</keyword>
<keyword evidence="2 7" id="KW-0863">Zinc-finger</keyword>
<feature type="binding site" evidence="6">
    <location>
        <position position="113"/>
    </location>
    <ligand>
        <name>Zn(2+)</name>
        <dbReference type="ChEBI" id="CHEBI:29105"/>
        <label>2</label>
    </ligand>
</feature>
<dbReference type="PROSITE" id="PS51133">
    <property type="entry name" value="ZF_TFIIS_2"/>
    <property type="match status" value="1"/>
</dbReference>
<feature type="binding site" evidence="6">
    <location>
        <position position="13"/>
    </location>
    <ligand>
        <name>Zn(2+)</name>
        <dbReference type="ChEBI" id="CHEBI:29105"/>
        <label>1</label>
    </ligand>
</feature>
<dbReference type="GO" id="GO:0003899">
    <property type="term" value="F:DNA-directed RNA polymerase activity"/>
    <property type="evidence" value="ECO:0007669"/>
    <property type="project" value="InterPro"/>
</dbReference>
<dbReference type="InterPro" id="IPR019761">
    <property type="entry name" value="DNA-dir_RNA_pol-M_15_CS"/>
</dbReference>
<dbReference type="AlphaFoldDB" id="A0A9P4GRP2"/>
<comment type="function">
    <text evidence="5">DNA-dependent RNA polymerase catalyzes the transcription of DNA into RNA using the four ribonucleoside triphosphates as substrates.</text>
</comment>
<evidence type="ECO:0000256" key="7">
    <source>
        <dbReference type="PIRSR" id="PIRSR005586-2"/>
    </source>
</evidence>
<keyword evidence="5" id="KW-0240">DNA-directed RNA polymerase</keyword>
<evidence type="ECO:0000256" key="1">
    <source>
        <dbReference type="ARBA" id="ARBA00022723"/>
    </source>
</evidence>
<comment type="similarity">
    <text evidence="5">Belongs to the archaeal rpoM/eukaryotic RPA12/RPB9/RPC11 RNA polymerase family.</text>
</comment>
<evidence type="ECO:0000313" key="10">
    <source>
        <dbReference type="Proteomes" id="UP000800039"/>
    </source>
</evidence>
<dbReference type="Gene3D" id="2.20.25.10">
    <property type="match status" value="1"/>
</dbReference>
<dbReference type="PIRSF" id="PIRSF005586">
    <property type="entry name" value="RNApol_RpoM"/>
    <property type="match status" value="1"/>
</dbReference>
<organism evidence="9 10">
    <name type="scientific">Cucurbitaria berberidis CBS 394.84</name>
    <dbReference type="NCBI Taxonomy" id="1168544"/>
    <lineage>
        <taxon>Eukaryota</taxon>
        <taxon>Fungi</taxon>
        <taxon>Dikarya</taxon>
        <taxon>Ascomycota</taxon>
        <taxon>Pezizomycotina</taxon>
        <taxon>Dothideomycetes</taxon>
        <taxon>Pleosporomycetidae</taxon>
        <taxon>Pleosporales</taxon>
        <taxon>Pleosporineae</taxon>
        <taxon>Cucurbitariaceae</taxon>
        <taxon>Cucurbitaria</taxon>
    </lineage>
</organism>
<feature type="binding site" evidence="6">
    <location>
        <position position="32"/>
    </location>
    <ligand>
        <name>Zn(2+)</name>
        <dbReference type="ChEBI" id="CHEBI:29105"/>
        <label>1</label>
    </ligand>
</feature>
<dbReference type="OrthoDB" id="10056816at2759"/>
<accession>A0A9P4GRP2</accession>
<feature type="zinc finger region" description="C4-type" evidence="7">
    <location>
        <begin position="10"/>
        <end position="32"/>
    </location>
</feature>
<evidence type="ECO:0000256" key="2">
    <source>
        <dbReference type="ARBA" id="ARBA00022771"/>
    </source>
</evidence>
<feature type="binding site" evidence="6">
    <location>
        <position position="82"/>
    </location>
    <ligand>
        <name>Zn(2+)</name>
        <dbReference type="ChEBI" id="CHEBI:29105"/>
        <label>2</label>
    </ligand>
</feature>
<evidence type="ECO:0000313" key="9">
    <source>
        <dbReference type="EMBL" id="KAF1850515.1"/>
    </source>
</evidence>
<dbReference type="RefSeq" id="XP_040793078.1">
    <property type="nucleotide sequence ID" value="XM_040929877.1"/>
</dbReference>
<dbReference type="SMART" id="SM00440">
    <property type="entry name" value="ZnF_C2C2"/>
    <property type="match status" value="1"/>
</dbReference>
<dbReference type="InterPro" id="IPR012164">
    <property type="entry name" value="Rpa12/Rpb9/Rpc10/TFS"/>
</dbReference>
<dbReference type="EMBL" id="ML976614">
    <property type="protein sequence ID" value="KAF1850515.1"/>
    <property type="molecule type" value="Genomic_DNA"/>
</dbReference>
<dbReference type="GO" id="GO:0006363">
    <property type="term" value="P:termination of RNA polymerase I transcription"/>
    <property type="evidence" value="ECO:0007669"/>
    <property type="project" value="TreeGrafter"/>
</dbReference>
<feature type="binding site" evidence="6">
    <location>
        <position position="110"/>
    </location>
    <ligand>
        <name>Zn(2+)</name>
        <dbReference type="ChEBI" id="CHEBI:29105"/>
        <label>2</label>
    </ligand>
</feature>
<dbReference type="PROSITE" id="PS01030">
    <property type="entry name" value="RNA_POL_M_15KD"/>
    <property type="match status" value="1"/>
</dbReference>
<dbReference type="Proteomes" id="UP000800039">
    <property type="component" value="Unassembled WGS sequence"/>
</dbReference>
<dbReference type="PANTHER" id="PTHR11239">
    <property type="entry name" value="DNA-DIRECTED RNA POLYMERASE"/>
    <property type="match status" value="1"/>
</dbReference>
<evidence type="ECO:0000259" key="8">
    <source>
        <dbReference type="PROSITE" id="PS51133"/>
    </source>
</evidence>
<dbReference type="GO" id="GO:0003676">
    <property type="term" value="F:nucleic acid binding"/>
    <property type="evidence" value="ECO:0007669"/>
    <property type="project" value="InterPro"/>
</dbReference>
<dbReference type="GO" id="GO:0005736">
    <property type="term" value="C:RNA polymerase I complex"/>
    <property type="evidence" value="ECO:0007669"/>
    <property type="project" value="TreeGrafter"/>
</dbReference>
<dbReference type="SUPFAM" id="SSF57783">
    <property type="entry name" value="Zinc beta-ribbon"/>
    <property type="match status" value="1"/>
</dbReference>
<protein>
    <recommendedName>
        <fullName evidence="5">DNA-directed RNA polymerase subunit</fullName>
    </recommendedName>
</protein>
<sequence length="121" mass="13327">MSLVGSLLFCTTCGSLLDREPSTTKLISCQLCGESNKNSWPISIQTTSKPDAFPSSLQQKRSEIQTINEDDVQTWGETPQACPSCSNPVMLFTNLQLRGADEGTTVFYRCPKCNHSSKMDN</sequence>
<comment type="subcellular location">
    <subcellularLocation>
        <location evidence="5">Nucleus</location>
    </subcellularLocation>
</comment>
<feature type="binding site" evidence="6">
    <location>
        <position position="10"/>
    </location>
    <ligand>
        <name>Zn(2+)</name>
        <dbReference type="ChEBI" id="CHEBI:29105"/>
        <label>1</label>
    </ligand>
</feature>
<gene>
    <name evidence="9" type="ORF">K460DRAFT_301643</name>
</gene>
<proteinExistence type="inferred from homology"/>
<dbReference type="GO" id="GO:0008270">
    <property type="term" value="F:zinc ion binding"/>
    <property type="evidence" value="ECO:0007669"/>
    <property type="project" value="UniProtKB-KW"/>
</dbReference>
<dbReference type="GeneID" id="63847129"/>
<keyword evidence="10" id="KW-1185">Reference proteome</keyword>
<reference evidence="9" key="1">
    <citation type="submission" date="2020-01" db="EMBL/GenBank/DDBJ databases">
        <authorList>
            <consortium name="DOE Joint Genome Institute"/>
            <person name="Haridas S."/>
            <person name="Albert R."/>
            <person name="Binder M."/>
            <person name="Bloem J."/>
            <person name="Labutti K."/>
            <person name="Salamov A."/>
            <person name="Andreopoulos B."/>
            <person name="Baker S.E."/>
            <person name="Barry K."/>
            <person name="Bills G."/>
            <person name="Bluhm B.H."/>
            <person name="Cannon C."/>
            <person name="Castanera R."/>
            <person name="Culley D.E."/>
            <person name="Daum C."/>
            <person name="Ezra D."/>
            <person name="Gonzalez J.B."/>
            <person name="Henrissat B."/>
            <person name="Kuo A."/>
            <person name="Liang C."/>
            <person name="Lipzen A."/>
            <person name="Lutzoni F."/>
            <person name="Magnuson J."/>
            <person name="Mondo S."/>
            <person name="Nolan M."/>
            <person name="Ohm R."/>
            <person name="Pangilinan J."/>
            <person name="Park H.-J."/>
            <person name="Ramirez L."/>
            <person name="Alfaro M."/>
            <person name="Sun H."/>
            <person name="Tritt A."/>
            <person name="Yoshinaga Y."/>
            <person name="Zwiers L.-H."/>
            <person name="Turgeon B.G."/>
            <person name="Goodwin S.B."/>
            <person name="Spatafora J.W."/>
            <person name="Crous P.W."/>
            <person name="Grigoriev I.V."/>
        </authorList>
    </citation>
    <scope>NUCLEOTIDE SEQUENCE</scope>
    <source>
        <strain evidence="9">CBS 394.84</strain>
    </source>
</reference>
<evidence type="ECO:0000256" key="5">
    <source>
        <dbReference type="PIRNR" id="PIRNR005586"/>
    </source>
</evidence>
<keyword evidence="5" id="KW-0539">Nucleus</keyword>
<keyword evidence="3 6" id="KW-0862">Zinc</keyword>
<evidence type="ECO:0000256" key="4">
    <source>
        <dbReference type="ARBA" id="ARBA00023163"/>
    </source>
</evidence>
<feature type="binding site" evidence="6">
    <location>
        <position position="85"/>
    </location>
    <ligand>
        <name>Zn(2+)</name>
        <dbReference type="ChEBI" id="CHEBI:29105"/>
        <label>2</label>
    </ligand>
</feature>
<dbReference type="InterPro" id="IPR001222">
    <property type="entry name" value="Znf_TFIIS"/>
</dbReference>
<evidence type="ECO:0000256" key="3">
    <source>
        <dbReference type="ARBA" id="ARBA00022833"/>
    </source>
</evidence>
<evidence type="ECO:0000256" key="6">
    <source>
        <dbReference type="PIRSR" id="PIRSR005586-1"/>
    </source>
</evidence>
<dbReference type="Pfam" id="PF01096">
    <property type="entry name" value="Zn_ribbon_TFIIS"/>
    <property type="match status" value="1"/>
</dbReference>
<keyword evidence="1 6" id="KW-0479">Metal-binding</keyword>
<name>A0A9P4GRP2_9PLEO</name>
<comment type="caution">
    <text evidence="9">The sequence shown here is derived from an EMBL/GenBank/DDBJ whole genome shotgun (WGS) entry which is preliminary data.</text>
</comment>
<feature type="binding site" evidence="6">
    <location>
        <position position="29"/>
    </location>
    <ligand>
        <name>Zn(2+)</name>
        <dbReference type="ChEBI" id="CHEBI:29105"/>
        <label>1</label>
    </ligand>
</feature>
<feature type="domain" description="TFIIS-type" evidence="8">
    <location>
        <begin position="78"/>
        <end position="118"/>
    </location>
</feature>